<dbReference type="SUPFAM" id="SSF54523">
    <property type="entry name" value="Pili subunits"/>
    <property type="match status" value="1"/>
</dbReference>
<dbReference type="InterPro" id="IPR012902">
    <property type="entry name" value="N_methyl_site"/>
</dbReference>
<keyword evidence="1" id="KW-1133">Transmembrane helix</keyword>
<accession>A1WNN4</accession>
<evidence type="ECO:0000256" key="1">
    <source>
        <dbReference type="SAM" id="Phobius"/>
    </source>
</evidence>
<dbReference type="AlphaFoldDB" id="A1WNN4"/>
<dbReference type="GeneID" id="76461931"/>
<protein>
    <submittedName>
        <fullName evidence="2">General secretion pathway protein H</fullName>
    </submittedName>
</protein>
<dbReference type="OrthoDB" id="9154196at2"/>
<reference evidence="3" key="1">
    <citation type="submission" date="2006-12" db="EMBL/GenBank/DDBJ databases">
        <title>Complete sequence of chromosome 1 of Verminephrobacter eiseniae EF01-2.</title>
        <authorList>
            <person name="Copeland A."/>
            <person name="Lucas S."/>
            <person name="Lapidus A."/>
            <person name="Barry K."/>
            <person name="Detter J.C."/>
            <person name="Glavina del Rio T."/>
            <person name="Dalin E."/>
            <person name="Tice H."/>
            <person name="Pitluck S."/>
            <person name="Chertkov O."/>
            <person name="Brettin T."/>
            <person name="Bruce D."/>
            <person name="Han C."/>
            <person name="Tapia R."/>
            <person name="Gilna P."/>
            <person name="Schmutz J."/>
            <person name="Larimer F."/>
            <person name="Land M."/>
            <person name="Hauser L."/>
            <person name="Kyrpides N."/>
            <person name="Kim E."/>
            <person name="Stahl D."/>
            <person name="Richardson P."/>
        </authorList>
    </citation>
    <scope>NUCLEOTIDE SEQUENCE [LARGE SCALE GENOMIC DNA]</scope>
    <source>
        <strain evidence="3">EF01-2</strain>
    </source>
</reference>
<feature type="transmembrane region" description="Helical" evidence="1">
    <location>
        <begin position="20"/>
        <end position="40"/>
    </location>
</feature>
<dbReference type="eggNOG" id="COG4970">
    <property type="taxonomic scope" value="Bacteria"/>
</dbReference>
<evidence type="ECO:0000313" key="3">
    <source>
        <dbReference type="Proteomes" id="UP000000374"/>
    </source>
</evidence>
<dbReference type="STRING" id="391735.Veis_3522"/>
<evidence type="ECO:0000313" key="2">
    <source>
        <dbReference type="EMBL" id="ABM59241.1"/>
    </source>
</evidence>
<dbReference type="Pfam" id="PF07963">
    <property type="entry name" value="N_methyl"/>
    <property type="match status" value="1"/>
</dbReference>
<name>A1WNN4_VEREI</name>
<dbReference type="RefSeq" id="WP_011811233.1">
    <property type="nucleotide sequence ID" value="NC_008786.1"/>
</dbReference>
<dbReference type="NCBIfam" id="TIGR02532">
    <property type="entry name" value="IV_pilin_GFxxxE"/>
    <property type="match status" value="1"/>
</dbReference>
<dbReference type="InterPro" id="IPR045584">
    <property type="entry name" value="Pilin-like"/>
</dbReference>
<dbReference type="HOGENOM" id="CLU_113215_3_0_4"/>
<sequence>MPARGPGSHAPPRWRGFTLLELLIVICIMALATAGVGLALRDDGQMLLEREAARLAALLESARAQSRAAGVPVRWRVLPQGFRSGGLRQDFRFEGLRPNAQAALPSQWLDAGTVVHGQTVLQLGPEPLIGPQQVQIGHPSYPGRSLRVVTDGVRPFAVESVP</sequence>
<keyword evidence="1" id="KW-0472">Membrane</keyword>
<dbReference type="EMBL" id="CP000542">
    <property type="protein sequence ID" value="ABM59241.1"/>
    <property type="molecule type" value="Genomic_DNA"/>
</dbReference>
<organism evidence="2 3">
    <name type="scientific">Verminephrobacter eiseniae (strain EF01-2)</name>
    <dbReference type="NCBI Taxonomy" id="391735"/>
    <lineage>
        <taxon>Bacteria</taxon>
        <taxon>Pseudomonadati</taxon>
        <taxon>Pseudomonadota</taxon>
        <taxon>Betaproteobacteria</taxon>
        <taxon>Burkholderiales</taxon>
        <taxon>Comamonadaceae</taxon>
        <taxon>Verminephrobacter</taxon>
    </lineage>
</organism>
<keyword evidence="1" id="KW-0812">Transmembrane</keyword>
<dbReference type="Proteomes" id="UP000000374">
    <property type="component" value="Chromosome"/>
</dbReference>
<keyword evidence="3" id="KW-1185">Reference proteome</keyword>
<dbReference type="KEGG" id="vei:Veis_3522"/>
<gene>
    <name evidence="2" type="ordered locus">Veis_3522</name>
</gene>
<proteinExistence type="predicted"/>